<dbReference type="VEuPathDB" id="VectorBase:RPRC012071"/>
<reference evidence="2" key="1">
    <citation type="submission" date="2015-05" db="UniProtKB">
        <authorList>
            <consortium name="EnsemblMetazoa"/>
        </authorList>
    </citation>
    <scope>IDENTIFICATION</scope>
</reference>
<dbReference type="Proteomes" id="UP000015103">
    <property type="component" value="Unassembled WGS sequence"/>
</dbReference>
<dbReference type="EMBL" id="ACPB03025382">
    <property type="status" value="NOT_ANNOTATED_CDS"/>
    <property type="molecule type" value="Genomic_DNA"/>
</dbReference>
<protein>
    <submittedName>
        <fullName evidence="2">Uncharacterized protein</fullName>
    </submittedName>
</protein>
<dbReference type="EnsemblMetazoa" id="RPRC012071-RA">
    <property type="protein sequence ID" value="RPRC012071-PA"/>
    <property type="gene ID" value="RPRC012071"/>
</dbReference>
<accession>T1I6Z9</accession>
<organism evidence="2 3">
    <name type="scientific">Rhodnius prolixus</name>
    <name type="common">Triatomid bug</name>
    <dbReference type="NCBI Taxonomy" id="13249"/>
    <lineage>
        <taxon>Eukaryota</taxon>
        <taxon>Metazoa</taxon>
        <taxon>Ecdysozoa</taxon>
        <taxon>Arthropoda</taxon>
        <taxon>Hexapoda</taxon>
        <taxon>Insecta</taxon>
        <taxon>Pterygota</taxon>
        <taxon>Neoptera</taxon>
        <taxon>Paraneoptera</taxon>
        <taxon>Hemiptera</taxon>
        <taxon>Heteroptera</taxon>
        <taxon>Panheteroptera</taxon>
        <taxon>Cimicomorpha</taxon>
        <taxon>Reduviidae</taxon>
        <taxon>Triatominae</taxon>
        <taxon>Rhodnius</taxon>
    </lineage>
</organism>
<evidence type="ECO:0000256" key="1">
    <source>
        <dbReference type="SAM" id="MobiDB-lite"/>
    </source>
</evidence>
<feature type="compositionally biased region" description="Polar residues" evidence="1">
    <location>
        <begin position="176"/>
        <end position="197"/>
    </location>
</feature>
<feature type="region of interest" description="Disordered" evidence="1">
    <location>
        <begin position="161"/>
        <end position="197"/>
    </location>
</feature>
<sequence>MSLIYLKLVQVYVISSCCIFSSTVIGQSIHHAANDMQLEEELYGRFSREEIRSNIASLYRAKLRAERAFKEDPIATLAEEMSEDIEDYACLHKPLIIQTDFIYDNRTDFAKELKFAPNNYNCGRQFDIGKLLNLVRKYSKLKPYTIGSDSRDLAEQLNQATFNGKDTSNDKKPQKNDTTSALSKDTSDKLNTSSTAAPRSKGAWWLGINQFNLPQENKAKKIPLKNETNANPISTNLDLHNANKSKNTLSTKSFLKQIVPLEKKKPVNQAQSQKLFKSITIKQNGKENKKELPILTPLTLPKVAQIPKTDHMTKVNDALSNTKNQLKNQNKNSIQNNQHDLLNKVHMGKNSKYTLSILNESNVNNEQNSANVPTMHKTITSPVLKLPIHH</sequence>
<evidence type="ECO:0000313" key="2">
    <source>
        <dbReference type="EnsemblMetazoa" id="RPRC012071-PA"/>
    </source>
</evidence>
<name>T1I6Z9_RHOPR</name>
<dbReference type="HOGENOM" id="CLU_708475_0_0_1"/>
<dbReference type="AlphaFoldDB" id="T1I6Z9"/>
<evidence type="ECO:0000313" key="3">
    <source>
        <dbReference type="Proteomes" id="UP000015103"/>
    </source>
</evidence>
<keyword evidence="3" id="KW-1185">Reference proteome</keyword>
<proteinExistence type="predicted"/>
<dbReference type="InParanoid" id="T1I6Z9"/>